<sequence length="455" mass="46546">MIRLLLSDLRRHAGSWTWVCVVAVVAGACVAGQLQVMHGATASARALAQARQRHEMLDAAQTLSVFCIICVVLAASTVLSSSAGMVISQRSPDHGLWRALGLAPAALRVLLLVQLGVVGAVGACGGCLLGRPVAAAVIPLMVDQEAVLPGTQPARGSSDLIWCAVVVAGSVVLGGWGPARRAARAQEIELMTARGSARRRWTAGRVTGLVTRLAVAAGCAAGVVVGWVGLHRGVLSNDDAATTAILSAFGVLVVLCVLARWLVPAGLRALAALALPGPAWLVATRTAALESRRSSATVLPFLVAIGMVAVMFGVQSAGIGNMQVSGFVTLFGLAFLTAWTGGVAVIAMSAGRRRRDAALLSAAGASESAVLGIEVLEGVLHAACAIMLGLVVSVGTSALLGELLDRPVRQVVAHGPWTAMGLVSAMTLATTCLAMVLSSRAGRRESLGQTLRARD</sequence>
<comment type="subcellular location">
    <subcellularLocation>
        <location evidence="1">Cell membrane</location>
        <topology evidence="1">Multi-pass membrane protein</topology>
    </subcellularLocation>
</comment>
<evidence type="ECO:0000313" key="9">
    <source>
        <dbReference type="EMBL" id="PKY99738.1"/>
    </source>
</evidence>
<feature type="domain" description="ABC3 transporter permease C-terminal" evidence="8">
    <location>
        <begin position="67"/>
        <end position="185"/>
    </location>
</feature>
<gene>
    <name evidence="9" type="ORF">CYJ26_02340</name>
</gene>
<keyword evidence="4 7" id="KW-0812">Transmembrane</keyword>
<protein>
    <submittedName>
        <fullName evidence="9">ABC transporter permease</fullName>
    </submittedName>
</protein>
<dbReference type="InterPro" id="IPR003838">
    <property type="entry name" value="ABC3_permease_C"/>
</dbReference>
<keyword evidence="6 7" id="KW-0472">Membrane</keyword>
<evidence type="ECO:0000256" key="4">
    <source>
        <dbReference type="ARBA" id="ARBA00022692"/>
    </source>
</evidence>
<dbReference type="GeneID" id="81707786"/>
<dbReference type="PANTHER" id="PTHR30489:SF0">
    <property type="entry name" value="LIPOPROTEIN-RELEASING SYSTEM TRANSMEMBRANE PROTEIN LOLE"/>
    <property type="match status" value="1"/>
</dbReference>
<dbReference type="InterPro" id="IPR051447">
    <property type="entry name" value="Lipoprotein-release_system"/>
</dbReference>
<feature type="transmembrane region" description="Helical" evidence="7">
    <location>
        <begin position="369"/>
        <end position="395"/>
    </location>
</feature>
<dbReference type="AlphaFoldDB" id="A0A2I1KVW5"/>
<evidence type="ECO:0000256" key="2">
    <source>
        <dbReference type="ARBA" id="ARBA00005236"/>
    </source>
</evidence>
<dbReference type="PROSITE" id="PS51257">
    <property type="entry name" value="PROKAR_LIPOPROTEIN"/>
    <property type="match status" value="1"/>
</dbReference>
<feature type="transmembrane region" description="Helical" evidence="7">
    <location>
        <begin position="209"/>
        <end position="228"/>
    </location>
</feature>
<dbReference type="PANTHER" id="PTHR30489">
    <property type="entry name" value="LIPOPROTEIN-RELEASING SYSTEM TRANSMEMBRANE PROTEIN LOLE"/>
    <property type="match status" value="1"/>
</dbReference>
<feature type="transmembrane region" description="Helical" evidence="7">
    <location>
        <begin position="240"/>
        <end position="263"/>
    </location>
</feature>
<comment type="caution">
    <text evidence="9">The sequence shown here is derived from an EMBL/GenBank/DDBJ whole genome shotgun (WGS) entry which is preliminary data.</text>
</comment>
<dbReference type="GO" id="GO:0044874">
    <property type="term" value="P:lipoprotein localization to outer membrane"/>
    <property type="evidence" value="ECO:0007669"/>
    <property type="project" value="TreeGrafter"/>
</dbReference>
<keyword evidence="5 7" id="KW-1133">Transmembrane helix</keyword>
<reference evidence="9 10" key="1">
    <citation type="submission" date="2017-12" db="EMBL/GenBank/DDBJ databases">
        <title>Phylogenetic diversity of female urinary microbiome.</title>
        <authorList>
            <person name="Thomas-White K."/>
            <person name="Wolfe A.J."/>
        </authorList>
    </citation>
    <scope>NUCLEOTIDE SEQUENCE [LARGE SCALE GENOMIC DNA]</scope>
    <source>
        <strain evidence="9 10">UMB0319</strain>
    </source>
</reference>
<feature type="domain" description="ABC3 transporter permease C-terminal" evidence="8">
    <location>
        <begin position="331"/>
        <end position="444"/>
    </location>
</feature>
<evidence type="ECO:0000259" key="8">
    <source>
        <dbReference type="Pfam" id="PF02687"/>
    </source>
</evidence>
<name>A0A2I1KVW5_9ACTO</name>
<feature type="transmembrane region" description="Helical" evidence="7">
    <location>
        <begin position="64"/>
        <end position="88"/>
    </location>
</feature>
<evidence type="ECO:0000256" key="3">
    <source>
        <dbReference type="ARBA" id="ARBA00022475"/>
    </source>
</evidence>
<dbReference type="Pfam" id="PF02687">
    <property type="entry name" value="FtsX"/>
    <property type="match status" value="2"/>
</dbReference>
<feature type="transmembrane region" description="Helical" evidence="7">
    <location>
        <begin position="324"/>
        <end position="348"/>
    </location>
</feature>
<evidence type="ECO:0000256" key="1">
    <source>
        <dbReference type="ARBA" id="ARBA00004651"/>
    </source>
</evidence>
<feature type="transmembrane region" description="Helical" evidence="7">
    <location>
        <begin position="415"/>
        <end position="437"/>
    </location>
</feature>
<dbReference type="RefSeq" id="WP_101637860.1">
    <property type="nucleotide sequence ID" value="NZ_JBKUIE010000002.1"/>
</dbReference>
<evidence type="ECO:0000256" key="6">
    <source>
        <dbReference type="ARBA" id="ARBA00023136"/>
    </source>
</evidence>
<evidence type="ECO:0000313" key="10">
    <source>
        <dbReference type="Proteomes" id="UP000234778"/>
    </source>
</evidence>
<proteinExistence type="inferred from homology"/>
<organism evidence="9 10">
    <name type="scientific">Actinomyces urogenitalis</name>
    <dbReference type="NCBI Taxonomy" id="103621"/>
    <lineage>
        <taxon>Bacteria</taxon>
        <taxon>Bacillati</taxon>
        <taxon>Actinomycetota</taxon>
        <taxon>Actinomycetes</taxon>
        <taxon>Actinomycetales</taxon>
        <taxon>Actinomycetaceae</taxon>
        <taxon>Actinomyces</taxon>
    </lineage>
</organism>
<dbReference type="EMBL" id="PKHA01000001">
    <property type="protein sequence ID" value="PKY99738.1"/>
    <property type="molecule type" value="Genomic_DNA"/>
</dbReference>
<evidence type="ECO:0000256" key="5">
    <source>
        <dbReference type="ARBA" id="ARBA00022989"/>
    </source>
</evidence>
<dbReference type="Proteomes" id="UP000234778">
    <property type="component" value="Unassembled WGS sequence"/>
</dbReference>
<keyword evidence="3" id="KW-1003">Cell membrane</keyword>
<feature type="transmembrane region" description="Helical" evidence="7">
    <location>
        <begin position="298"/>
        <end position="318"/>
    </location>
</feature>
<dbReference type="GO" id="GO:0098797">
    <property type="term" value="C:plasma membrane protein complex"/>
    <property type="evidence" value="ECO:0007669"/>
    <property type="project" value="TreeGrafter"/>
</dbReference>
<comment type="similarity">
    <text evidence="2">Belongs to the ABC-4 integral membrane protein family. LolC/E subfamily.</text>
</comment>
<feature type="transmembrane region" description="Helical" evidence="7">
    <location>
        <begin position="109"/>
        <end position="139"/>
    </location>
</feature>
<evidence type="ECO:0000256" key="7">
    <source>
        <dbReference type="SAM" id="Phobius"/>
    </source>
</evidence>
<accession>A0A2I1KVW5</accession>